<sequence>MKGLGSVQVRTWLWAFLALPANRIRRTAHLLARADWVTGSVPERMAGVSLVSICSQGTGYVPLPQWGTPSPSPEKRLFEVFQLALTTSSFLSLRRIVNVAIQFMAEQNL</sequence>
<gene>
    <name evidence="1" type="ORF">B0H65DRAFT_444831</name>
</gene>
<dbReference type="EMBL" id="JAUEPP010000006">
    <property type="protein sequence ID" value="KAK3340893.1"/>
    <property type="molecule type" value="Genomic_DNA"/>
</dbReference>
<reference evidence="1" key="1">
    <citation type="journal article" date="2023" name="Mol. Phylogenet. Evol.">
        <title>Genome-scale phylogeny and comparative genomics of the fungal order Sordariales.</title>
        <authorList>
            <person name="Hensen N."/>
            <person name="Bonometti L."/>
            <person name="Westerberg I."/>
            <person name="Brannstrom I.O."/>
            <person name="Guillou S."/>
            <person name="Cros-Aarteil S."/>
            <person name="Calhoun S."/>
            <person name="Haridas S."/>
            <person name="Kuo A."/>
            <person name="Mondo S."/>
            <person name="Pangilinan J."/>
            <person name="Riley R."/>
            <person name="LaButti K."/>
            <person name="Andreopoulos B."/>
            <person name="Lipzen A."/>
            <person name="Chen C."/>
            <person name="Yan M."/>
            <person name="Daum C."/>
            <person name="Ng V."/>
            <person name="Clum A."/>
            <person name="Steindorff A."/>
            <person name="Ohm R.A."/>
            <person name="Martin F."/>
            <person name="Silar P."/>
            <person name="Natvig D.O."/>
            <person name="Lalanne C."/>
            <person name="Gautier V."/>
            <person name="Ament-Velasquez S.L."/>
            <person name="Kruys A."/>
            <person name="Hutchinson M.I."/>
            <person name="Powell A.J."/>
            <person name="Barry K."/>
            <person name="Miller A.N."/>
            <person name="Grigoriev I.V."/>
            <person name="Debuchy R."/>
            <person name="Gladieux P."/>
            <person name="Hiltunen Thoren M."/>
            <person name="Johannesson H."/>
        </authorList>
    </citation>
    <scope>NUCLEOTIDE SEQUENCE</scope>
    <source>
        <strain evidence="1">CBS 560.94</strain>
    </source>
</reference>
<accession>A0AAE0MR59</accession>
<organism evidence="1 2">
    <name type="scientific">Neurospora tetraspora</name>
    <dbReference type="NCBI Taxonomy" id="94610"/>
    <lineage>
        <taxon>Eukaryota</taxon>
        <taxon>Fungi</taxon>
        <taxon>Dikarya</taxon>
        <taxon>Ascomycota</taxon>
        <taxon>Pezizomycotina</taxon>
        <taxon>Sordariomycetes</taxon>
        <taxon>Sordariomycetidae</taxon>
        <taxon>Sordariales</taxon>
        <taxon>Sordariaceae</taxon>
        <taxon>Neurospora</taxon>
    </lineage>
</organism>
<dbReference type="AlphaFoldDB" id="A0AAE0MR59"/>
<name>A0AAE0MR59_9PEZI</name>
<dbReference type="GeneID" id="87862858"/>
<reference evidence="1" key="2">
    <citation type="submission" date="2023-06" db="EMBL/GenBank/DDBJ databases">
        <authorList>
            <consortium name="Lawrence Berkeley National Laboratory"/>
            <person name="Haridas S."/>
            <person name="Hensen N."/>
            <person name="Bonometti L."/>
            <person name="Westerberg I."/>
            <person name="Brannstrom I.O."/>
            <person name="Guillou S."/>
            <person name="Cros-Aarteil S."/>
            <person name="Calhoun S."/>
            <person name="Kuo A."/>
            <person name="Mondo S."/>
            <person name="Pangilinan J."/>
            <person name="Riley R."/>
            <person name="Labutti K."/>
            <person name="Andreopoulos B."/>
            <person name="Lipzen A."/>
            <person name="Chen C."/>
            <person name="Yanf M."/>
            <person name="Daum C."/>
            <person name="Ng V."/>
            <person name="Clum A."/>
            <person name="Steindorff A."/>
            <person name="Ohm R."/>
            <person name="Martin F."/>
            <person name="Silar P."/>
            <person name="Natvig D."/>
            <person name="Lalanne C."/>
            <person name="Gautier V."/>
            <person name="Ament-Velasquez S.L."/>
            <person name="Kruys A."/>
            <person name="Hutchinson M.I."/>
            <person name="Powell A.J."/>
            <person name="Barry K."/>
            <person name="Miller A.N."/>
            <person name="Grigoriev I.V."/>
            <person name="Debuchy R."/>
            <person name="Gladieux P."/>
            <person name="Thoren M.H."/>
            <person name="Johannesson H."/>
        </authorList>
    </citation>
    <scope>NUCLEOTIDE SEQUENCE</scope>
    <source>
        <strain evidence="1">CBS 560.94</strain>
    </source>
</reference>
<proteinExistence type="predicted"/>
<dbReference type="Proteomes" id="UP001278500">
    <property type="component" value="Unassembled WGS sequence"/>
</dbReference>
<evidence type="ECO:0000313" key="2">
    <source>
        <dbReference type="Proteomes" id="UP001278500"/>
    </source>
</evidence>
<protein>
    <submittedName>
        <fullName evidence="1">Uncharacterized protein</fullName>
    </submittedName>
</protein>
<evidence type="ECO:0000313" key="1">
    <source>
        <dbReference type="EMBL" id="KAK3340893.1"/>
    </source>
</evidence>
<comment type="caution">
    <text evidence="1">The sequence shown here is derived from an EMBL/GenBank/DDBJ whole genome shotgun (WGS) entry which is preliminary data.</text>
</comment>
<keyword evidence="2" id="KW-1185">Reference proteome</keyword>
<dbReference type="RefSeq" id="XP_062679835.1">
    <property type="nucleotide sequence ID" value="XM_062825704.1"/>
</dbReference>